<evidence type="ECO:0008006" key="3">
    <source>
        <dbReference type="Google" id="ProtNLM"/>
    </source>
</evidence>
<evidence type="ECO:0000313" key="2">
    <source>
        <dbReference type="Proteomes" id="UP000054735"/>
    </source>
</evidence>
<organism evidence="1 2">
    <name type="scientific">Legionella birminghamensis</name>
    <dbReference type="NCBI Taxonomy" id="28083"/>
    <lineage>
        <taxon>Bacteria</taxon>
        <taxon>Pseudomonadati</taxon>
        <taxon>Pseudomonadota</taxon>
        <taxon>Gammaproteobacteria</taxon>
        <taxon>Legionellales</taxon>
        <taxon>Legionellaceae</taxon>
        <taxon>Legionella</taxon>
    </lineage>
</organism>
<dbReference type="RefSeq" id="WP_202814598.1">
    <property type="nucleotide sequence ID" value="NZ_LNXT01000053.1"/>
</dbReference>
<dbReference type="InterPro" id="IPR027417">
    <property type="entry name" value="P-loop_NTPase"/>
</dbReference>
<feature type="non-terminal residue" evidence="1">
    <location>
        <position position="1"/>
    </location>
</feature>
<dbReference type="EMBL" id="LNXT01000053">
    <property type="protein sequence ID" value="KTC66667.1"/>
    <property type="molecule type" value="Genomic_DNA"/>
</dbReference>
<protein>
    <recommendedName>
        <fullName evidence="3">DNA2/NAM7 helicase helicase domain-containing protein</fullName>
    </recommendedName>
</protein>
<comment type="caution">
    <text evidence="1">The sequence shown here is derived from an EMBL/GenBank/DDBJ whole genome shotgun (WGS) entry which is preliminary data.</text>
</comment>
<name>A0ABR5QH02_9GAMM</name>
<dbReference type="SUPFAM" id="SSF52540">
    <property type="entry name" value="P-loop containing nucleoside triphosphate hydrolases"/>
    <property type="match status" value="1"/>
</dbReference>
<reference evidence="1 2" key="1">
    <citation type="submission" date="2015-11" db="EMBL/GenBank/DDBJ databases">
        <title>Genomic analysis of 38 Legionella species identifies large and diverse effector repertoires.</title>
        <authorList>
            <person name="Burstein D."/>
            <person name="Amaro F."/>
            <person name="Zusman T."/>
            <person name="Lifshitz Z."/>
            <person name="Cohen O."/>
            <person name="Gilbert J.A."/>
            <person name="Pupko T."/>
            <person name="Shuman H.A."/>
            <person name="Segal G."/>
        </authorList>
    </citation>
    <scope>NUCLEOTIDE SEQUENCE [LARGE SCALE GENOMIC DNA]</scope>
    <source>
        <strain evidence="1 2">CDC#1407-AL-14</strain>
    </source>
</reference>
<evidence type="ECO:0000313" key="1">
    <source>
        <dbReference type="EMBL" id="KTC66667.1"/>
    </source>
</evidence>
<gene>
    <name evidence="1" type="ORF">Lbir_3216</name>
</gene>
<proteinExistence type="predicted"/>
<feature type="non-terminal residue" evidence="1">
    <location>
        <position position="97"/>
    </location>
</feature>
<dbReference type="Proteomes" id="UP000054735">
    <property type="component" value="Unassembled WGS sequence"/>
</dbReference>
<keyword evidence="2" id="KW-1185">Reference proteome</keyword>
<accession>A0ABR5QH02</accession>
<dbReference type="Gene3D" id="3.40.50.300">
    <property type="entry name" value="P-loop containing nucleotide triphosphate hydrolases"/>
    <property type="match status" value="1"/>
</dbReference>
<sequence length="97" mass="10871">RVTPLSCYNQNFIRLNSEQAKVLQVNLPALVSGPPGSGKSCVAISLIQQVLSRLSQEPDARILYVTQSPELIEAMEKIWAEISLPEALKRRVEFKTY</sequence>